<dbReference type="EMBL" id="MZMQ01000001">
    <property type="protein sequence ID" value="OQJ62156.1"/>
    <property type="molecule type" value="Genomic_DNA"/>
</dbReference>
<dbReference type="PROSITE" id="PS51819">
    <property type="entry name" value="VOC"/>
    <property type="match status" value="1"/>
</dbReference>
<evidence type="ECO:0000313" key="2">
    <source>
        <dbReference type="EMBL" id="OQJ62156.1"/>
    </source>
</evidence>
<dbReference type="AlphaFoldDB" id="A0A225CID5"/>
<dbReference type="Gene3D" id="3.10.180.10">
    <property type="entry name" value="2,3-Dihydroxybiphenyl 1,2-Dioxygenase, domain 1"/>
    <property type="match status" value="1"/>
</dbReference>
<reference evidence="2" key="1">
    <citation type="submission" date="2017-08" db="EMBL/GenBank/DDBJ databases">
        <title>Genomes of multiple Clavibacter strains from different subspecies.</title>
        <authorList>
            <person name="Yuan X.-K."/>
            <person name="Li X.-S."/>
            <person name="Nie J."/>
            <person name="De Boer S.H."/>
        </authorList>
    </citation>
    <scope>NUCLEOTIDE SEQUENCE [LARGE SCALE GENOMIC DNA]</scope>
    <source>
        <strain evidence="2">ATCC 33566</strain>
    </source>
</reference>
<dbReference type="SUPFAM" id="SSF54593">
    <property type="entry name" value="Glyoxalase/Bleomycin resistance protein/Dihydroxybiphenyl dioxygenase"/>
    <property type="match status" value="1"/>
</dbReference>
<organism evidence="2 3">
    <name type="scientific">Clavibacter tessellarius</name>
    <dbReference type="NCBI Taxonomy" id="31965"/>
    <lineage>
        <taxon>Bacteria</taxon>
        <taxon>Bacillati</taxon>
        <taxon>Actinomycetota</taxon>
        <taxon>Actinomycetes</taxon>
        <taxon>Micrococcales</taxon>
        <taxon>Microbacteriaceae</taxon>
        <taxon>Clavibacter</taxon>
    </lineage>
</organism>
<keyword evidence="3" id="KW-1185">Reference proteome</keyword>
<feature type="domain" description="VOC" evidence="1">
    <location>
        <begin position="5"/>
        <end position="123"/>
    </location>
</feature>
<dbReference type="RefSeq" id="WP_094126542.1">
    <property type="nucleotide sequence ID" value="NZ_CP040788.1"/>
</dbReference>
<sequence>MLGEHPVGVVLLTRDMAASRRFYAEALGLEVAEESESAITYRSGGTDLTVTSSTVGSKDEQTKASWKVRDLRAELDQLAERGVHPEEYDTDELRTVDGIADHAGVWSAWITDPDGNSLGIEQPK</sequence>
<gene>
    <name evidence="2" type="ORF">B5P24_03555</name>
</gene>
<evidence type="ECO:0000313" key="3">
    <source>
        <dbReference type="Proteomes" id="UP000215316"/>
    </source>
</evidence>
<dbReference type="InterPro" id="IPR029068">
    <property type="entry name" value="Glyas_Bleomycin-R_OHBP_Dase"/>
</dbReference>
<dbReference type="OrthoDB" id="9804907at2"/>
<name>A0A225CID5_9MICO</name>
<accession>A0A225CID5</accession>
<dbReference type="Pfam" id="PF00903">
    <property type="entry name" value="Glyoxalase"/>
    <property type="match status" value="1"/>
</dbReference>
<proteinExistence type="predicted"/>
<dbReference type="InterPro" id="IPR004360">
    <property type="entry name" value="Glyas_Fos-R_dOase_dom"/>
</dbReference>
<evidence type="ECO:0000259" key="1">
    <source>
        <dbReference type="PROSITE" id="PS51819"/>
    </source>
</evidence>
<protein>
    <recommendedName>
        <fullName evidence="1">VOC domain-containing protein</fullName>
    </recommendedName>
</protein>
<dbReference type="InterPro" id="IPR037523">
    <property type="entry name" value="VOC_core"/>
</dbReference>
<dbReference type="Proteomes" id="UP000215316">
    <property type="component" value="Unassembled WGS sequence"/>
</dbReference>
<comment type="caution">
    <text evidence="2">The sequence shown here is derived from an EMBL/GenBank/DDBJ whole genome shotgun (WGS) entry which is preliminary data.</text>
</comment>